<feature type="region of interest" description="Disordered" evidence="1">
    <location>
        <begin position="24"/>
        <end position="48"/>
    </location>
</feature>
<evidence type="ECO:0000313" key="2">
    <source>
        <dbReference type="EMBL" id="KAK7871786.1"/>
    </source>
</evidence>
<name>A0AAN9ZCX6_9ORTH</name>
<evidence type="ECO:0000256" key="1">
    <source>
        <dbReference type="SAM" id="MobiDB-lite"/>
    </source>
</evidence>
<gene>
    <name evidence="2" type="ORF">R5R35_014048</name>
</gene>
<evidence type="ECO:0000313" key="3">
    <source>
        <dbReference type="Proteomes" id="UP001378592"/>
    </source>
</evidence>
<organism evidence="2 3">
    <name type="scientific">Gryllus longicercus</name>
    <dbReference type="NCBI Taxonomy" id="2509291"/>
    <lineage>
        <taxon>Eukaryota</taxon>
        <taxon>Metazoa</taxon>
        <taxon>Ecdysozoa</taxon>
        <taxon>Arthropoda</taxon>
        <taxon>Hexapoda</taxon>
        <taxon>Insecta</taxon>
        <taxon>Pterygota</taxon>
        <taxon>Neoptera</taxon>
        <taxon>Polyneoptera</taxon>
        <taxon>Orthoptera</taxon>
        <taxon>Ensifera</taxon>
        <taxon>Gryllidea</taxon>
        <taxon>Grylloidea</taxon>
        <taxon>Gryllidae</taxon>
        <taxon>Gryllinae</taxon>
        <taxon>Gryllus</taxon>
    </lineage>
</organism>
<keyword evidence="3" id="KW-1185">Reference proteome</keyword>
<dbReference type="EMBL" id="JAZDUA010000034">
    <property type="protein sequence ID" value="KAK7871786.1"/>
    <property type="molecule type" value="Genomic_DNA"/>
</dbReference>
<protein>
    <submittedName>
        <fullName evidence="2">Uncharacterized protein</fullName>
    </submittedName>
</protein>
<sequence length="97" mass="10901">MPTQLNPLRSELFRLKCLRQPSGMSRKVKRRVQQNLEETRRKPSVQSSLPPAVALEAVAHLTLAAQVWGTLHVTLADALQAHEQWEQAKESNPLPGE</sequence>
<dbReference type="Proteomes" id="UP001378592">
    <property type="component" value="Unassembled WGS sequence"/>
</dbReference>
<dbReference type="AlphaFoldDB" id="A0AAN9ZCX6"/>
<accession>A0AAN9ZCX6</accession>
<reference evidence="2 3" key="1">
    <citation type="submission" date="2024-03" db="EMBL/GenBank/DDBJ databases">
        <title>The genome assembly and annotation of the cricket Gryllus longicercus Weissman &amp; Gray.</title>
        <authorList>
            <person name="Szrajer S."/>
            <person name="Gray D."/>
            <person name="Ylla G."/>
        </authorList>
    </citation>
    <scope>NUCLEOTIDE SEQUENCE [LARGE SCALE GENOMIC DNA]</scope>
    <source>
        <strain evidence="2">DAG 2021-001</strain>
        <tissue evidence="2">Whole body minus gut</tissue>
    </source>
</reference>
<comment type="caution">
    <text evidence="2">The sequence shown here is derived from an EMBL/GenBank/DDBJ whole genome shotgun (WGS) entry which is preliminary data.</text>
</comment>
<proteinExistence type="predicted"/>